<dbReference type="AlphaFoldDB" id="A0A382IEA6"/>
<reference evidence="7" key="1">
    <citation type="submission" date="2018-05" db="EMBL/GenBank/DDBJ databases">
        <authorList>
            <person name="Lanie J.A."/>
            <person name="Ng W.-L."/>
            <person name="Kazmierczak K.M."/>
            <person name="Andrzejewski T.M."/>
            <person name="Davidsen T.M."/>
            <person name="Wayne K.J."/>
            <person name="Tettelin H."/>
            <person name="Glass J.I."/>
            <person name="Rusch D."/>
            <person name="Podicherti R."/>
            <person name="Tsui H.-C.T."/>
            <person name="Winkler M.E."/>
        </authorList>
    </citation>
    <scope>NUCLEOTIDE SEQUENCE</scope>
</reference>
<keyword evidence="3 6" id="KW-0812">Transmembrane</keyword>
<sequence length="206" mass="22019">MSIELYLAFCLATAVLILMPGPIVTLVIAQTLRYGTATGLSTVAGSAVGNALLVTAGALGLSTIFILLADFFEIIRWLGAAYLVWLGIREWCSRGVDLNANEAAGHRTKATVFWQAILVAITNPKTILFHAAFFPQFIDITMPLGPQLLLMCGSFVVIAGTFDSCYALMAGRLRGYLTGPRRAKNRSRITGVLLVGTGIGLALARQ</sequence>
<dbReference type="GO" id="GO:0005886">
    <property type="term" value="C:plasma membrane"/>
    <property type="evidence" value="ECO:0007669"/>
    <property type="project" value="UniProtKB-SubCell"/>
</dbReference>
<dbReference type="GO" id="GO:0015171">
    <property type="term" value="F:amino acid transmembrane transporter activity"/>
    <property type="evidence" value="ECO:0007669"/>
    <property type="project" value="TreeGrafter"/>
</dbReference>
<accession>A0A382IEA6</accession>
<comment type="subcellular location">
    <subcellularLocation>
        <location evidence="1">Cell membrane</location>
        <topology evidence="1">Multi-pass membrane protein</topology>
    </subcellularLocation>
</comment>
<dbReference type="Pfam" id="PF01810">
    <property type="entry name" value="LysE"/>
    <property type="match status" value="1"/>
</dbReference>
<evidence type="ECO:0000256" key="6">
    <source>
        <dbReference type="SAM" id="Phobius"/>
    </source>
</evidence>
<feature type="transmembrane region" description="Helical" evidence="6">
    <location>
        <begin position="6"/>
        <end position="28"/>
    </location>
</feature>
<dbReference type="PANTHER" id="PTHR30086">
    <property type="entry name" value="ARGININE EXPORTER PROTEIN ARGO"/>
    <property type="match status" value="1"/>
</dbReference>
<evidence type="ECO:0000256" key="1">
    <source>
        <dbReference type="ARBA" id="ARBA00004651"/>
    </source>
</evidence>
<feature type="transmembrane region" description="Helical" evidence="6">
    <location>
        <begin position="40"/>
        <end position="68"/>
    </location>
</feature>
<organism evidence="7">
    <name type="scientific">marine metagenome</name>
    <dbReference type="NCBI Taxonomy" id="408172"/>
    <lineage>
        <taxon>unclassified sequences</taxon>
        <taxon>metagenomes</taxon>
        <taxon>ecological metagenomes</taxon>
    </lineage>
</organism>
<evidence type="ECO:0000256" key="2">
    <source>
        <dbReference type="ARBA" id="ARBA00022475"/>
    </source>
</evidence>
<feature type="transmembrane region" description="Helical" evidence="6">
    <location>
        <begin position="189"/>
        <end position="205"/>
    </location>
</feature>
<keyword evidence="2" id="KW-1003">Cell membrane</keyword>
<evidence type="ECO:0000313" key="7">
    <source>
        <dbReference type="EMBL" id="SVB97715.1"/>
    </source>
</evidence>
<keyword evidence="4 6" id="KW-1133">Transmembrane helix</keyword>
<dbReference type="PIRSF" id="PIRSF006324">
    <property type="entry name" value="LeuE"/>
    <property type="match status" value="1"/>
</dbReference>
<name>A0A382IEA6_9ZZZZ</name>
<keyword evidence="5 6" id="KW-0472">Membrane</keyword>
<gene>
    <name evidence="7" type="ORF">METZ01_LOCUS250569</name>
</gene>
<evidence type="ECO:0000256" key="5">
    <source>
        <dbReference type="ARBA" id="ARBA00023136"/>
    </source>
</evidence>
<evidence type="ECO:0000256" key="4">
    <source>
        <dbReference type="ARBA" id="ARBA00022989"/>
    </source>
</evidence>
<proteinExistence type="predicted"/>
<protein>
    <submittedName>
        <fullName evidence="7">Uncharacterized protein</fullName>
    </submittedName>
</protein>
<dbReference type="InterPro" id="IPR001123">
    <property type="entry name" value="LeuE-type"/>
</dbReference>
<evidence type="ECO:0000256" key="3">
    <source>
        <dbReference type="ARBA" id="ARBA00022692"/>
    </source>
</evidence>
<dbReference type="EMBL" id="UINC01066720">
    <property type="protein sequence ID" value="SVB97715.1"/>
    <property type="molecule type" value="Genomic_DNA"/>
</dbReference>
<feature type="transmembrane region" description="Helical" evidence="6">
    <location>
        <begin position="112"/>
        <end position="133"/>
    </location>
</feature>
<dbReference type="PANTHER" id="PTHR30086:SF20">
    <property type="entry name" value="ARGININE EXPORTER PROTEIN ARGO-RELATED"/>
    <property type="match status" value="1"/>
</dbReference>
<feature type="transmembrane region" description="Helical" evidence="6">
    <location>
        <begin position="148"/>
        <end position="169"/>
    </location>
</feature>